<evidence type="ECO:0000313" key="2">
    <source>
        <dbReference type="Proteomes" id="UP001215280"/>
    </source>
</evidence>
<sequence>MSIYRLMHWANSGSSYKSEGEVTRLVSDVISADDFRAEDLADFNAHRENKVLDASDKAGDDRDVPWLKDGWKEASIDIEIPSGVRDTPARTFSVP</sequence>
<evidence type="ECO:0000313" key="1">
    <source>
        <dbReference type="EMBL" id="KAJ7785096.1"/>
    </source>
</evidence>
<accession>A0AAD7KGQ2</accession>
<feature type="non-terminal residue" evidence="1">
    <location>
        <position position="95"/>
    </location>
</feature>
<dbReference type="AlphaFoldDB" id="A0AAD7KGQ2"/>
<dbReference type="Proteomes" id="UP001215280">
    <property type="component" value="Unassembled WGS sequence"/>
</dbReference>
<protein>
    <submittedName>
        <fullName evidence="1">Uncharacterized protein</fullName>
    </submittedName>
</protein>
<gene>
    <name evidence="1" type="ORF">DFH07DRAFT_679678</name>
</gene>
<name>A0AAD7KGQ2_9AGAR</name>
<dbReference type="EMBL" id="JARJLG010000001">
    <property type="protein sequence ID" value="KAJ7785096.1"/>
    <property type="molecule type" value="Genomic_DNA"/>
</dbReference>
<comment type="caution">
    <text evidence="1">The sequence shown here is derived from an EMBL/GenBank/DDBJ whole genome shotgun (WGS) entry which is preliminary data.</text>
</comment>
<reference evidence="1" key="1">
    <citation type="submission" date="2023-03" db="EMBL/GenBank/DDBJ databases">
        <title>Massive genome expansion in bonnet fungi (Mycena s.s.) driven by repeated elements and novel gene families across ecological guilds.</title>
        <authorList>
            <consortium name="Lawrence Berkeley National Laboratory"/>
            <person name="Harder C.B."/>
            <person name="Miyauchi S."/>
            <person name="Viragh M."/>
            <person name="Kuo A."/>
            <person name="Thoen E."/>
            <person name="Andreopoulos B."/>
            <person name="Lu D."/>
            <person name="Skrede I."/>
            <person name="Drula E."/>
            <person name="Henrissat B."/>
            <person name="Morin E."/>
            <person name="Kohler A."/>
            <person name="Barry K."/>
            <person name="LaButti K."/>
            <person name="Morin E."/>
            <person name="Salamov A."/>
            <person name="Lipzen A."/>
            <person name="Mereny Z."/>
            <person name="Hegedus B."/>
            <person name="Baldrian P."/>
            <person name="Stursova M."/>
            <person name="Weitz H."/>
            <person name="Taylor A."/>
            <person name="Grigoriev I.V."/>
            <person name="Nagy L.G."/>
            <person name="Martin F."/>
            <person name="Kauserud H."/>
        </authorList>
    </citation>
    <scope>NUCLEOTIDE SEQUENCE</scope>
    <source>
        <strain evidence="1">CBHHK188m</strain>
    </source>
</reference>
<keyword evidence="2" id="KW-1185">Reference proteome</keyword>
<organism evidence="1 2">
    <name type="scientific">Mycena maculata</name>
    <dbReference type="NCBI Taxonomy" id="230809"/>
    <lineage>
        <taxon>Eukaryota</taxon>
        <taxon>Fungi</taxon>
        <taxon>Dikarya</taxon>
        <taxon>Basidiomycota</taxon>
        <taxon>Agaricomycotina</taxon>
        <taxon>Agaricomycetes</taxon>
        <taxon>Agaricomycetidae</taxon>
        <taxon>Agaricales</taxon>
        <taxon>Marasmiineae</taxon>
        <taxon>Mycenaceae</taxon>
        <taxon>Mycena</taxon>
    </lineage>
</organism>
<proteinExistence type="predicted"/>